<comment type="caution">
    <text evidence="2">The sequence shown here is derived from an EMBL/GenBank/DDBJ whole genome shotgun (WGS) entry which is preliminary data.</text>
</comment>
<feature type="compositionally biased region" description="Basic and acidic residues" evidence="1">
    <location>
        <begin position="25"/>
        <end position="40"/>
    </location>
</feature>
<evidence type="ECO:0000256" key="1">
    <source>
        <dbReference type="SAM" id="MobiDB-lite"/>
    </source>
</evidence>
<organism evidence="2 3">
    <name type="scientific">Rhododendron griersonianum</name>
    <dbReference type="NCBI Taxonomy" id="479676"/>
    <lineage>
        <taxon>Eukaryota</taxon>
        <taxon>Viridiplantae</taxon>
        <taxon>Streptophyta</taxon>
        <taxon>Embryophyta</taxon>
        <taxon>Tracheophyta</taxon>
        <taxon>Spermatophyta</taxon>
        <taxon>Magnoliopsida</taxon>
        <taxon>eudicotyledons</taxon>
        <taxon>Gunneridae</taxon>
        <taxon>Pentapetalae</taxon>
        <taxon>asterids</taxon>
        <taxon>Ericales</taxon>
        <taxon>Ericaceae</taxon>
        <taxon>Ericoideae</taxon>
        <taxon>Rhodoreae</taxon>
        <taxon>Rhododendron</taxon>
    </lineage>
</organism>
<gene>
    <name evidence="2" type="ORF">RHGRI_020756</name>
</gene>
<name>A0AAV6JNE5_9ERIC</name>
<reference evidence="2" key="1">
    <citation type="submission" date="2020-08" db="EMBL/GenBank/DDBJ databases">
        <title>Plant Genome Project.</title>
        <authorList>
            <person name="Zhang R.-G."/>
        </authorList>
    </citation>
    <scope>NUCLEOTIDE SEQUENCE</scope>
    <source>
        <strain evidence="2">WSP0</strain>
        <tissue evidence="2">Leaf</tissue>
    </source>
</reference>
<proteinExistence type="predicted"/>
<evidence type="ECO:0000313" key="2">
    <source>
        <dbReference type="EMBL" id="KAG5540635.1"/>
    </source>
</evidence>
<accession>A0AAV6JNE5</accession>
<dbReference type="Proteomes" id="UP000823749">
    <property type="component" value="Chromosome 7"/>
</dbReference>
<protein>
    <submittedName>
        <fullName evidence="2">Uncharacterized protein</fullName>
    </submittedName>
</protein>
<dbReference type="AlphaFoldDB" id="A0AAV6JNE5"/>
<dbReference type="EMBL" id="JACTNZ010000007">
    <property type="protein sequence ID" value="KAG5540635.1"/>
    <property type="molecule type" value="Genomic_DNA"/>
</dbReference>
<sequence>MRRAFVNDRGANSRGREGVPVNGKQVREKVREGEAAGEDRRKRRGSARVSAFEIARLLCYMEPLLWLYNSKDEASSVVEVVRLHLPGLLDFVWISCFTVWKHSGQA</sequence>
<keyword evidence="3" id="KW-1185">Reference proteome</keyword>
<feature type="region of interest" description="Disordered" evidence="1">
    <location>
        <begin position="1"/>
        <end position="48"/>
    </location>
</feature>
<evidence type="ECO:0000313" key="3">
    <source>
        <dbReference type="Proteomes" id="UP000823749"/>
    </source>
</evidence>